<evidence type="ECO:0000313" key="2">
    <source>
        <dbReference type="EMBL" id="MBB3042098.1"/>
    </source>
</evidence>
<dbReference type="RefSeq" id="WP_183591923.1">
    <property type="nucleotide sequence ID" value="NZ_JACHWR010000001.1"/>
</dbReference>
<feature type="signal peptide" evidence="1">
    <location>
        <begin position="1"/>
        <end position="32"/>
    </location>
</feature>
<dbReference type="Proteomes" id="UP000589626">
    <property type="component" value="Unassembled WGS sequence"/>
</dbReference>
<evidence type="ECO:0000256" key="1">
    <source>
        <dbReference type="SAM" id="SignalP"/>
    </source>
</evidence>
<name>A0A7W4VUN7_9ACTN</name>
<keyword evidence="1" id="KW-0732">Signal</keyword>
<dbReference type="EMBL" id="JACHWR010000001">
    <property type="protein sequence ID" value="MBB3042098.1"/>
    <property type="molecule type" value="Genomic_DNA"/>
</dbReference>
<dbReference type="AlphaFoldDB" id="A0A7W4VUN7"/>
<accession>A0A7W4VUN7</accession>
<proteinExistence type="predicted"/>
<feature type="chain" id="PRO_5030811104" description="Alpha-amylase" evidence="1">
    <location>
        <begin position="33"/>
        <end position="418"/>
    </location>
</feature>
<protein>
    <recommendedName>
        <fullName evidence="4">Alpha-amylase</fullName>
    </recommendedName>
</protein>
<evidence type="ECO:0000313" key="3">
    <source>
        <dbReference type="Proteomes" id="UP000589626"/>
    </source>
</evidence>
<comment type="caution">
    <text evidence="2">The sequence shown here is derived from an EMBL/GenBank/DDBJ whole genome shotgun (WGS) entry which is preliminary data.</text>
</comment>
<reference evidence="2 3" key="1">
    <citation type="submission" date="2020-08" db="EMBL/GenBank/DDBJ databases">
        <title>Sequencing the genomes of 1000 actinobacteria strains.</title>
        <authorList>
            <person name="Klenk H.-P."/>
        </authorList>
    </citation>
    <scope>NUCLEOTIDE SEQUENCE [LARGE SCALE GENOMIC DNA]</scope>
    <source>
        <strain evidence="2 3">DSM 105498</strain>
    </source>
</reference>
<sequence>MLAHARSRSAVLVLAALLASALVLVAPARVGAAPADTRPVAGFINFPGLGKHKAPNVRVLWFTKDWQYLGQKNANGGSYALNLAPGTYWLQFVDQRPSWRTDKYAPTDVKVTVSARKPTVKDVTMKHGAFVTGRVTTGSGPGGKARVAVARTLPDGRDQSFDTTANGRGQFAIGGLPEGTWSVFAWDKKKNWVGKSTWVGKVRTGRGKDVRIRLRQRSGSLRVLLYTPDGSALGGRTTVTVTSAKTGQWWTATARGGTAVFKGVYPGRYRLKFDGAGNWLASQGRIQKANVRSHRASIGTYKVTRRGGWITGRAVDAGAPAYPLPGAQVQLYDAYGTKLDETKASDAGAFTLDGQLATQRNLTVVINPDPLTGGWAQTVSYCRFDPTSLPGVSVTQGKETSLGAIGVGRTPGQAGPCA</sequence>
<organism evidence="2 3">
    <name type="scientific">Nocardioides soli</name>
    <dbReference type="NCBI Taxonomy" id="1036020"/>
    <lineage>
        <taxon>Bacteria</taxon>
        <taxon>Bacillati</taxon>
        <taxon>Actinomycetota</taxon>
        <taxon>Actinomycetes</taxon>
        <taxon>Propionibacteriales</taxon>
        <taxon>Nocardioidaceae</taxon>
        <taxon>Nocardioides</taxon>
    </lineage>
</organism>
<gene>
    <name evidence="2" type="ORF">FHU40_001899</name>
</gene>
<keyword evidence="3" id="KW-1185">Reference proteome</keyword>
<evidence type="ECO:0008006" key="4">
    <source>
        <dbReference type="Google" id="ProtNLM"/>
    </source>
</evidence>